<dbReference type="Proteomes" id="UP000055060">
    <property type="component" value="Unassembled WGS sequence"/>
</dbReference>
<dbReference type="AlphaFoldDB" id="A0A0S7BH02"/>
<evidence type="ECO:0000259" key="1">
    <source>
        <dbReference type="Pfam" id="PF07992"/>
    </source>
</evidence>
<dbReference type="PANTHER" id="PTHR43755:SF1">
    <property type="entry name" value="FAD-DEPENDENT PYRIDINE NUCLEOTIDE-DISULPHIDE OXIDOREDUCTASE"/>
    <property type="match status" value="1"/>
</dbReference>
<dbReference type="SUPFAM" id="SSF51905">
    <property type="entry name" value="FAD/NAD(P)-binding domain"/>
    <property type="match status" value="2"/>
</dbReference>
<dbReference type="PANTHER" id="PTHR43755">
    <property type="match status" value="1"/>
</dbReference>
<evidence type="ECO:0000313" key="2">
    <source>
        <dbReference type="EMBL" id="GAP13330.1"/>
    </source>
</evidence>
<gene>
    <name evidence="2" type="ORF">LARV_01083</name>
</gene>
<sequence>MKTLLILGAGTAGTMIARKMVNKLDSRDWKVIVVDKDQQHYYQPGFLFIPFGIYKPEAVVRPKKNYLPRNVEFVLADVEQIQPQENRVTLAGGRVINYDFLVIATGTDIAPEQTEGLLGGGWRQNIFDFYTYDGAVALSKALKNFNGGRLVMHISEMPIKCPVAPLEFIFLADWYLKQRGIRNKTELVYATPLPGAFTKPVAAAALGDMLTKKGIHVEPEFNIMEVDSGANLIRSYDEREIPYDLLVTVPVNMGAKMIQRSGLGDDLNYVPTNKHTLQSDRFENIFAMGDAANIPASKAGSVIHFQMETVVENLLAAIQGKPLHAEFDGHAICFVETGFSKAFLIDFSYDVQPLPGKYPVPGVGPMTLLRESGLNHLGKLGFYYMYWDLMMKGIDVPLPSKFSIAGKDRSLA</sequence>
<dbReference type="STRING" id="360412.LARV_01083"/>
<protein>
    <submittedName>
        <fullName evidence="2">Uncharacterized NAD(FAD)-dependent dehydrogenase</fullName>
    </submittedName>
</protein>
<organism evidence="2">
    <name type="scientific">Longilinea arvoryzae</name>
    <dbReference type="NCBI Taxonomy" id="360412"/>
    <lineage>
        <taxon>Bacteria</taxon>
        <taxon>Bacillati</taxon>
        <taxon>Chloroflexota</taxon>
        <taxon>Anaerolineae</taxon>
        <taxon>Anaerolineales</taxon>
        <taxon>Anaerolineaceae</taxon>
        <taxon>Longilinea</taxon>
    </lineage>
</organism>
<dbReference type="GO" id="GO:0016491">
    <property type="term" value="F:oxidoreductase activity"/>
    <property type="evidence" value="ECO:0007669"/>
    <property type="project" value="InterPro"/>
</dbReference>
<dbReference type="Pfam" id="PF07992">
    <property type="entry name" value="Pyr_redox_2"/>
    <property type="match status" value="1"/>
</dbReference>
<feature type="domain" description="FAD/NAD(P)-binding" evidence="1">
    <location>
        <begin position="4"/>
        <end position="142"/>
    </location>
</feature>
<dbReference type="Gene3D" id="3.50.50.60">
    <property type="entry name" value="FAD/NAD(P)-binding domain"/>
    <property type="match status" value="2"/>
</dbReference>
<name>A0A0S7BH02_9CHLR</name>
<proteinExistence type="predicted"/>
<keyword evidence="3" id="KW-1185">Reference proteome</keyword>
<dbReference type="InterPro" id="IPR023753">
    <property type="entry name" value="FAD/NAD-binding_dom"/>
</dbReference>
<dbReference type="OrthoDB" id="9781621at2"/>
<accession>A0A0S7BH02</accession>
<reference evidence="2" key="1">
    <citation type="submission" date="2015-07" db="EMBL/GenBank/DDBJ databases">
        <title>Draft Genome Sequences of Anaerolinea thermolimosa IMO-1, Bellilinea caldifistulae GOMI-1, Leptolinea tardivitalis YMTK-2, Levilinea saccharolytica KIBI-1,Longilinea arvoryzae KOME-1, Previously Described as Members of the Anaerolineaceae (Chloroflexi).</title>
        <authorList>
            <person name="Sekiguchi Y."/>
            <person name="Ohashi A."/>
            <person name="Matsuura N."/>
            <person name="Tourlousse M.D."/>
        </authorList>
    </citation>
    <scope>NUCLEOTIDE SEQUENCE [LARGE SCALE GENOMIC DNA]</scope>
    <source>
        <strain evidence="2">KOME-1</strain>
    </source>
</reference>
<dbReference type="InterPro" id="IPR052541">
    <property type="entry name" value="SQRD"/>
</dbReference>
<dbReference type="EMBL" id="DF967972">
    <property type="protein sequence ID" value="GAP13330.1"/>
    <property type="molecule type" value="Genomic_DNA"/>
</dbReference>
<dbReference type="InterPro" id="IPR036188">
    <property type="entry name" value="FAD/NAD-bd_sf"/>
</dbReference>
<dbReference type="RefSeq" id="WP_075072674.1">
    <property type="nucleotide sequence ID" value="NZ_DF967972.1"/>
</dbReference>
<evidence type="ECO:0000313" key="3">
    <source>
        <dbReference type="Proteomes" id="UP000055060"/>
    </source>
</evidence>